<dbReference type="PANTHER" id="PTHR30146:SF153">
    <property type="entry name" value="LACTOSE OPERON REPRESSOR"/>
    <property type="match status" value="1"/>
</dbReference>
<proteinExistence type="predicted"/>
<dbReference type="CDD" id="cd01545">
    <property type="entry name" value="PBP1_SalR"/>
    <property type="match status" value="1"/>
</dbReference>
<dbReference type="GO" id="GO:0003700">
    <property type="term" value="F:DNA-binding transcription factor activity"/>
    <property type="evidence" value="ECO:0007669"/>
    <property type="project" value="TreeGrafter"/>
</dbReference>
<evidence type="ECO:0000256" key="1">
    <source>
        <dbReference type="ARBA" id="ARBA00023015"/>
    </source>
</evidence>
<dbReference type="InterPro" id="IPR000843">
    <property type="entry name" value="HTH_LacI"/>
</dbReference>
<feature type="domain" description="HTH lacI-type" evidence="4">
    <location>
        <begin position="5"/>
        <end position="59"/>
    </location>
</feature>
<evidence type="ECO:0000259" key="4">
    <source>
        <dbReference type="PROSITE" id="PS50932"/>
    </source>
</evidence>
<dbReference type="EMBL" id="CP013002">
    <property type="protein sequence ID" value="ALL13925.1"/>
    <property type="molecule type" value="Genomic_DNA"/>
</dbReference>
<evidence type="ECO:0000313" key="6">
    <source>
        <dbReference type="Proteomes" id="UP000056905"/>
    </source>
</evidence>
<dbReference type="InterPro" id="IPR028082">
    <property type="entry name" value="Peripla_BP_I"/>
</dbReference>
<dbReference type="CDD" id="cd01392">
    <property type="entry name" value="HTH_LacI"/>
    <property type="match status" value="1"/>
</dbReference>
<dbReference type="STRING" id="69395.AQ619_11575"/>
<keyword evidence="3" id="KW-0804">Transcription</keyword>
<sequence>MSSKITIHDVARQSGVSIKTVSRVLNREPNVKADTRDRVQAAVAALHYRPNVSARSLAGSKAYLIGVFFDNPSPGYITDVQLGAIARCREEGYHLIVEPLDSTADDVEEQVAPMLATLRMDGVILTAPVCDHPVVLAALEREQVPYVRISPGSDLDRSARVGMDDRLAAYEMTRHLIALGHRDIGFIVGHPDHGASHLRHEGFLAAMADSGLSVRPDRVAQGYFSFRSGFEAAEQLLTSDDRPTAVFASNDDMALGVMAVANRLRLNVPETLSVAGFDDTPGAKVVWPQLTTVRQPIAAMAGAAADMLLKGVAWEDGESPPSKLLDFELIVRESTGPAPQ</sequence>
<reference evidence="5 6" key="1">
    <citation type="submission" date="2015-10" db="EMBL/GenBank/DDBJ databases">
        <title>Conservation of the essential genome among Caulobacter and Brevundimonas species.</title>
        <authorList>
            <person name="Scott D."/>
            <person name="Ely B."/>
        </authorList>
    </citation>
    <scope>NUCLEOTIDE SEQUENCE [LARGE SCALE GENOMIC DNA]</scope>
    <source>
        <strain evidence="5 6">CB4</strain>
    </source>
</reference>
<dbReference type="InterPro" id="IPR046335">
    <property type="entry name" value="LacI/GalR-like_sensor"/>
</dbReference>
<dbReference type="AlphaFoldDB" id="A0A0P0P0D0"/>
<dbReference type="SMART" id="SM00354">
    <property type="entry name" value="HTH_LACI"/>
    <property type="match status" value="1"/>
</dbReference>
<accession>A0A0P0P0D0</accession>
<evidence type="ECO:0000313" key="5">
    <source>
        <dbReference type="EMBL" id="ALL13925.1"/>
    </source>
</evidence>
<dbReference type="OrthoDB" id="128688at2"/>
<keyword evidence="6" id="KW-1185">Reference proteome</keyword>
<keyword evidence="2" id="KW-0238">DNA-binding</keyword>
<organism evidence="5 6">
    <name type="scientific">Caulobacter henricii</name>
    <dbReference type="NCBI Taxonomy" id="69395"/>
    <lineage>
        <taxon>Bacteria</taxon>
        <taxon>Pseudomonadati</taxon>
        <taxon>Pseudomonadota</taxon>
        <taxon>Alphaproteobacteria</taxon>
        <taxon>Caulobacterales</taxon>
        <taxon>Caulobacteraceae</taxon>
        <taxon>Caulobacter</taxon>
    </lineage>
</organism>
<dbReference type="KEGG" id="chq:AQ619_11575"/>
<evidence type="ECO:0000256" key="2">
    <source>
        <dbReference type="ARBA" id="ARBA00023125"/>
    </source>
</evidence>
<dbReference type="RefSeq" id="WP_062147542.1">
    <property type="nucleotide sequence ID" value="NZ_CP013002.1"/>
</dbReference>
<protein>
    <submittedName>
        <fullName evidence="5">Transcriptional regulator</fullName>
    </submittedName>
</protein>
<dbReference type="SUPFAM" id="SSF53822">
    <property type="entry name" value="Periplasmic binding protein-like I"/>
    <property type="match status" value="1"/>
</dbReference>
<keyword evidence="1" id="KW-0805">Transcription regulation</keyword>
<name>A0A0P0P0D0_9CAUL</name>
<dbReference type="Pfam" id="PF00356">
    <property type="entry name" value="LacI"/>
    <property type="match status" value="1"/>
</dbReference>
<dbReference type="PROSITE" id="PS00356">
    <property type="entry name" value="HTH_LACI_1"/>
    <property type="match status" value="1"/>
</dbReference>
<gene>
    <name evidence="5" type="ORF">AQ619_11575</name>
</gene>
<dbReference type="InterPro" id="IPR010982">
    <property type="entry name" value="Lambda_DNA-bd_dom_sf"/>
</dbReference>
<dbReference type="GO" id="GO:0000976">
    <property type="term" value="F:transcription cis-regulatory region binding"/>
    <property type="evidence" value="ECO:0007669"/>
    <property type="project" value="TreeGrafter"/>
</dbReference>
<dbReference type="Gene3D" id="1.10.260.40">
    <property type="entry name" value="lambda repressor-like DNA-binding domains"/>
    <property type="match status" value="1"/>
</dbReference>
<dbReference type="Gene3D" id="3.40.50.2300">
    <property type="match status" value="2"/>
</dbReference>
<dbReference type="PANTHER" id="PTHR30146">
    <property type="entry name" value="LACI-RELATED TRANSCRIPTIONAL REPRESSOR"/>
    <property type="match status" value="1"/>
</dbReference>
<dbReference type="PROSITE" id="PS50932">
    <property type="entry name" value="HTH_LACI_2"/>
    <property type="match status" value="1"/>
</dbReference>
<dbReference type="SUPFAM" id="SSF47413">
    <property type="entry name" value="lambda repressor-like DNA-binding domains"/>
    <property type="match status" value="1"/>
</dbReference>
<evidence type="ECO:0000256" key="3">
    <source>
        <dbReference type="ARBA" id="ARBA00023163"/>
    </source>
</evidence>
<dbReference type="Pfam" id="PF13377">
    <property type="entry name" value="Peripla_BP_3"/>
    <property type="match status" value="1"/>
</dbReference>
<dbReference type="PRINTS" id="PR00036">
    <property type="entry name" value="HTHLACI"/>
</dbReference>
<dbReference type="Proteomes" id="UP000056905">
    <property type="component" value="Chromosome"/>
</dbReference>